<dbReference type="PANTHER" id="PTHR43918:SF4">
    <property type="entry name" value="CARBOXYLIC ESTER HYDROLASE"/>
    <property type="match status" value="1"/>
</dbReference>
<dbReference type="Proteomes" id="UP000327013">
    <property type="component" value="Unassembled WGS sequence"/>
</dbReference>
<dbReference type="InterPro" id="IPR029058">
    <property type="entry name" value="AB_hydrolase_fold"/>
</dbReference>
<dbReference type="AlphaFoldDB" id="A0A5N6L2U4"/>
<dbReference type="GO" id="GO:0052689">
    <property type="term" value="F:carboxylic ester hydrolase activity"/>
    <property type="evidence" value="ECO:0007669"/>
    <property type="project" value="TreeGrafter"/>
</dbReference>
<dbReference type="EMBL" id="VIBQ01000072">
    <property type="protein sequence ID" value="KAB8606240.1"/>
    <property type="molecule type" value="Genomic_DNA"/>
</dbReference>
<dbReference type="OrthoDB" id="1751020at2759"/>
<evidence type="ECO:0000256" key="3">
    <source>
        <dbReference type="RuleBase" id="RU361235"/>
    </source>
</evidence>
<dbReference type="InterPro" id="IPR019826">
    <property type="entry name" value="Carboxylesterase_B_AS"/>
</dbReference>
<organism evidence="5 6">
    <name type="scientific">Carpinus fangiana</name>
    <dbReference type="NCBI Taxonomy" id="176857"/>
    <lineage>
        <taxon>Eukaryota</taxon>
        <taxon>Viridiplantae</taxon>
        <taxon>Streptophyta</taxon>
        <taxon>Embryophyta</taxon>
        <taxon>Tracheophyta</taxon>
        <taxon>Spermatophyta</taxon>
        <taxon>Magnoliopsida</taxon>
        <taxon>eudicotyledons</taxon>
        <taxon>Gunneridae</taxon>
        <taxon>Pentapetalae</taxon>
        <taxon>rosids</taxon>
        <taxon>fabids</taxon>
        <taxon>Fagales</taxon>
        <taxon>Betulaceae</taxon>
        <taxon>Carpinus</taxon>
    </lineage>
</organism>
<proteinExistence type="inferred from homology"/>
<evidence type="ECO:0000256" key="1">
    <source>
        <dbReference type="ARBA" id="ARBA00005964"/>
    </source>
</evidence>
<protein>
    <recommendedName>
        <fullName evidence="3">Carboxylic ester hydrolase</fullName>
        <ecNumber evidence="3">3.1.1.-</ecNumber>
    </recommendedName>
</protein>
<evidence type="ECO:0000256" key="2">
    <source>
        <dbReference type="ARBA" id="ARBA00022801"/>
    </source>
</evidence>
<keyword evidence="2 3" id="KW-0378">Hydrolase</keyword>
<dbReference type="Gene3D" id="3.40.50.1820">
    <property type="entry name" value="alpha/beta hydrolase"/>
    <property type="match status" value="1"/>
</dbReference>
<dbReference type="SUPFAM" id="SSF53474">
    <property type="entry name" value="alpha/beta-Hydrolases"/>
    <property type="match status" value="1"/>
</dbReference>
<accession>A0A5N6L2U4</accession>
<feature type="domain" description="Carboxylesterase type B" evidence="4">
    <location>
        <begin position="4"/>
        <end position="382"/>
    </location>
</feature>
<dbReference type="EC" id="3.1.1.-" evidence="3"/>
<dbReference type="InterPro" id="IPR019819">
    <property type="entry name" value="Carboxylesterase_B_CS"/>
</dbReference>
<dbReference type="InterPro" id="IPR002018">
    <property type="entry name" value="CarbesteraseB"/>
</dbReference>
<name>A0A5N6L2U4_9ROSI</name>
<sequence>MPEESEDCLYLNVFAPRDASPTNKKPVLFWLFGGNLQFGTGSLTFYNGSSLAATQDIVVVTINYRTNIFGFSNSPEIPFGSQNSGFLDQRFALAWVTKNIATFGGDPSKVTLFGESAGGESVKQILAQPPSPLPFHGAILESQASVLTGVGSLSYAATVANFRCTTAASPIDCLRKVPATDIKAFIEAQSLAFTPVNNDGTSTTDVRPSIASKKFANVPILIGHNAQDAAAFLAVAGIDNGTAVLDNVLSALHLNESGIVDTILTTYGGDVVDDAYTLASAVATDALFTCPTASLSAYLTTHSYSVWRYLYSASFPNLQLFKCPKDGCAYHTSEIPLAWGTYPLDSFLGPATADEKALSKYMQGVWAGWAKNPKAGPGWPRVGTRLGHELGNIGSKKAPTGEHTDYLLSTDYPCAIYGPVDDALQLSYKV</sequence>
<dbReference type="InterPro" id="IPR050654">
    <property type="entry name" value="AChE-related_enzymes"/>
</dbReference>
<dbReference type="PROSITE" id="PS00941">
    <property type="entry name" value="CARBOXYLESTERASE_B_2"/>
    <property type="match status" value="1"/>
</dbReference>
<dbReference type="Pfam" id="PF00135">
    <property type="entry name" value="COesterase"/>
    <property type="match status" value="1"/>
</dbReference>
<evidence type="ECO:0000313" key="6">
    <source>
        <dbReference type="Proteomes" id="UP000327013"/>
    </source>
</evidence>
<gene>
    <name evidence="5" type="ORF">FH972_025870</name>
</gene>
<evidence type="ECO:0000313" key="5">
    <source>
        <dbReference type="EMBL" id="KAB8606240.1"/>
    </source>
</evidence>
<dbReference type="PANTHER" id="PTHR43918">
    <property type="entry name" value="ACETYLCHOLINESTERASE"/>
    <property type="match status" value="1"/>
</dbReference>
<reference evidence="5 6" key="1">
    <citation type="submission" date="2019-06" db="EMBL/GenBank/DDBJ databases">
        <title>A chromosomal-level reference genome of Carpinus fangiana (Coryloideae, Betulaceae).</title>
        <authorList>
            <person name="Yang X."/>
            <person name="Wang Z."/>
            <person name="Zhang L."/>
            <person name="Hao G."/>
            <person name="Liu J."/>
            <person name="Yang Y."/>
        </authorList>
    </citation>
    <scope>NUCLEOTIDE SEQUENCE [LARGE SCALE GENOMIC DNA]</scope>
    <source>
        <strain evidence="5">Cfa_2016G</strain>
        <tissue evidence="5">Leaf</tissue>
    </source>
</reference>
<evidence type="ECO:0000259" key="4">
    <source>
        <dbReference type="Pfam" id="PF00135"/>
    </source>
</evidence>
<comment type="similarity">
    <text evidence="1 3">Belongs to the type-B carboxylesterase/lipase family.</text>
</comment>
<comment type="caution">
    <text evidence="5">The sequence shown here is derived from an EMBL/GenBank/DDBJ whole genome shotgun (WGS) entry which is preliminary data.</text>
</comment>
<dbReference type="PROSITE" id="PS00122">
    <property type="entry name" value="CARBOXYLESTERASE_B_1"/>
    <property type="match status" value="1"/>
</dbReference>
<keyword evidence="6" id="KW-1185">Reference proteome</keyword>